<reference evidence="3 4" key="1">
    <citation type="submission" date="2019-10" db="EMBL/GenBank/DDBJ databases">
        <title>Assembly and Annotation for the nematode Trichostrongylus colubriformis.</title>
        <authorList>
            <person name="Martin J."/>
        </authorList>
    </citation>
    <scope>NUCLEOTIDE SEQUENCE [LARGE SCALE GENOMIC DNA]</scope>
    <source>
        <strain evidence="3">G859</strain>
        <tissue evidence="3">Whole worm</tissue>
    </source>
</reference>
<keyword evidence="4" id="KW-1185">Reference proteome</keyword>
<feature type="region of interest" description="Disordered" evidence="1">
    <location>
        <begin position="64"/>
        <end position="88"/>
    </location>
</feature>
<evidence type="ECO:0000313" key="4">
    <source>
        <dbReference type="Proteomes" id="UP001331761"/>
    </source>
</evidence>
<feature type="region of interest" description="Disordered" evidence="1">
    <location>
        <begin position="215"/>
        <end position="236"/>
    </location>
</feature>
<gene>
    <name evidence="3" type="ORF">GCK32_007568</name>
</gene>
<evidence type="ECO:0000259" key="2">
    <source>
        <dbReference type="PROSITE" id="PS51029"/>
    </source>
</evidence>
<dbReference type="SMART" id="SM00595">
    <property type="entry name" value="MADF"/>
    <property type="match status" value="1"/>
</dbReference>
<protein>
    <submittedName>
        <fullName evidence="3">MADF domain transcription factor</fullName>
    </submittedName>
</protein>
<name>A0AAN8IP03_TRICO</name>
<dbReference type="InterPro" id="IPR006578">
    <property type="entry name" value="MADF-dom"/>
</dbReference>
<organism evidence="3 4">
    <name type="scientific">Trichostrongylus colubriformis</name>
    <name type="common">Black scour worm</name>
    <dbReference type="NCBI Taxonomy" id="6319"/>
    <lineage>
        <taxon>Eukaryota</taxon>
        <taxon>Metazoa</taxon>
        <taxon>Ecdysozoa</taxon>
        <taxon>Nematoda</taxon>
        <taxon>Chromadorea</taxon>
        <taxon>Rhabditida</taxon>
        <taxon>Rhabditina</taxon>
        <taxon>Rhabditomorpha</taxon>
        <taxon>Strongyloidea</taxon>
        <taxon>Trichostrongylidae</taxon>
        <taxon>Trichostrongylus</taxon>
    </lineage>
</organism>
<dbReference type="GO" id="GO:0006357">
    <property type="term" value="P:regulation of transcription by RNA polymerase II"/>
    <property type="evidence" value="ECO:0007669"/>
    <property type="project" value="TreeGrafter"/>
</dbReference>
<proteinExistence type="predicted"/>
<dbReference type="Pfam" id="PF10545">
    <property type="entry name" value="MADF_DNA_bdg"/>
    <property type="match status" value="1"/>
</dbReference>
<dbReference type="GO" id="GO:0005667">
    <property type="term" value="C:transcription regulator complex"/>
    <property type="evidence" value="ECO:0007669"/>
    <property type="project" value="TreeGrafter"/>
</dbReference>
<dbReference type="EMBL" id="WIXE01007330">
    <property type="protein sequence ID" value="KAK5980506.1"/>
    <property type="molecule type" value="Genomic_DNA"/>
</dbReference>
<dbReference type="Proteomes" id="UP001331761">
    <property type="component" value="Unassembled WGS sequence"/>
</dbReference>
<evidence type="ECO:0000313" key="3">
    <source>
        <dbReference type="EMBL" id="KAK5980506.1"/>
    </source>
</evidence>
<dbReference type="InterPro" id="IPR039353">
    <property type="entry name" value="TF_Adf1"/>
</dbReference>
<comment type="caution">
    <text evidence="3">The sequence shown here is derived from an EMBL/GenBank/DDBJ whole genome shotgun (WGS) entry which is preliminary data.</text>
</comment>
<dbReference type="GO" id="GO:0005634">
    <property type="term" value="C:nucleus"/>
    <property type="evidence" value="ECO:0007669"/>
    <property type="project" value="TreeGrafter"/>
</dbReference>
<feature type="region of interest" description="Disordered" evidence="1">
    <location>
        <begin position="1"/>
        <end position="30"/>
    </location>
</feature>
<sequence length="285" mass="32686">MGDGAGLDDRDAARDASGPRAWPAQSSHDAATARIATVFKEYMEKPPPIVEGHNLQTLHPADQQWVSSHQHSPPQPVQRGDSILPQHHSGSMITDEIRFSIIDAIYLRPGIWDCQREKTVGPSRKELFVEVTNLINQQNQLDPELTPEEVEKQWKNLKDTYVKTRKKLSYNGDSMPVTPKWKFYSSLMFLDDLFSVHSIHRNISKRRIDEVSGSSQNAIVTPKRIPPPPSEEADDEDEYMAFCRSLLHPLREIAYKDRIQYLKVQKAIRDLLHDAQMDMLLTHMR</sequence>
<feature type="domain" description="MADF" evidence="2">
    <location>
        <begin position="100"/>
        <end position="195"/>
    </location>
</feature>
<dbReference type="AlphaFoldDB" id="A0AAN8IP03"/>
<dbReference type="PANTHER" id="PTHR12243">
    <property type="entry name" value="MADF DOMAIN TRANSCRIPTION FACTOR"/>
    <property type="match status" value="1"/>
</dbReference>
<accession>A0AAN8IP03</accession>
<evidence type="ECO:0000256" key="1">
    <source>
        <dbReference type="SAM" id="MobiDB-lite"/>
    </source>
</evidence>
<dbReference type="PANTHER" id="PTHR12243:SF67">
    <property type="entry name" value="COREPRESSOR OF PANGOLIN, ISOFORM A-RELATED"/>
    <property type="match status" value="1"/>
</dbReference>
<dbReference type="PROSITE" id="PS51029">
    <property type="entry name" value="MADF"/>
    <property type="match status" value="1"/>
</dbReference>